<dbReference type="PANTHER" id="PTHR11731">
    <property type="entry name" value="PROTEASE FAMILY S9B,C DIPEPTIDYL-PEPTIDASE IV-RELATED"/>
    <property type="match status" value="1"/>
</dbReference>
<keyword evidence="2" id="KW-0645">Protease</keyword>
<gene>
    <name evidence="7" type="ORF">V1264_005587</name>
</gene>
<evidence type="ECO:0000256" key="3">
    <source>
        <dbReference type="ARBA" id="ARBA00022801"/>
    </source>
</evidence>
<dbReference type="InterPro" id="IPR045785">
    <property type="entry name" value="Dpp_8/9_N"/>
</dbReference>
<dbReference type="EMBL" id="JBAMIC010000014">
    <property type="protein sequence ID" value="KAK7096276.1"/>
    <property type="molecule type" value="Genomic_DNA"/>
</dbReference>
<evidence type="ECO:0000313" key="8">
    <source>
        <dbReference type="Proteomes" id="UP001374579"/>
    </source>
</evidence>
<dbReference type="InterPro" id="IPR029058">
    <property type="entry name" value="AB_hydrolase_fold"/>
</dbReference>
<dbReference type="AlphaFoldDB" id="A0AAN9B096"/>
<dbReference type="SUPFAM" id="SSF82171">
    <property type="entry name" value="DPP6 N-terminal domain-like"/>
    <property type="match status" value="1"/>
</dbReference>
<dbReference type="GO" id="GO:0008239">
    <property type="term" value="F:dipeptidyl-peptidase activity"/>
    <property type="evidence" value="ECO:0007669"/>
    <property type="project" value="TreeGrafter"/>
</dbReference>
<dbReference type="Gene3D" id="2.140.10.30">
    <property type="entry name" value="Dipeptidylpeptidase IV, N-terminal domain"/>
    <property type="match status" value="1"/>
</dbReference>
<evidence type="ECO:0000256" key="2">
    <source>
        <dbReference type="ARBA" id="ARBA00022670"/>
    </source>
</evidence>
<evidence type="ECO:0000313" key="7">
    <source>
        <dbReference type="EMBL" id="KAK7096276.1"/>
    </source>
</evidence>
<feature type="domain" description="Dipeptidylpeptidase IV N-terminal" evidence="5">
    <location>
        <begin position="174"/>
        <end position="564"/>
    </location>
</feature>
<sequence>MASEVMLDPYNVNTWSPLEPNSGGKKTWEELRKGVRDTMKLLTSLGGSVPSSFTFRTSANSSGSVLSRLYFLGVPEKGRENTLLYVDITEDEHNKFVLQWMCLLDTLQPSWSSGQLSKEEQLMRERKRLGSYGITSYDYNESKGRFVFPANNSLYMCEDADLTSDVALVPTMIDTQTSGARLDPKICPVCPDIVAFINCNDIWVTCPDTNEEMRLTCTRSNSLSERLEDNPVTAGVPSFVMSEEFDRYTGYWWQPVVDCKPEEETRTLRILYEEVDESDVEVLQIFAPTSGENGGIEEHRYPRAGSPNAQSTLKVAQFQVNQLGPVDGSLTERQMVEPLSAYCPWAEYLIRAGWTPDGKFVYAQCMDRSQQRLCILLVPLECFVPEQNIDLLAYSRSNYPPVQCIYDESSPVWINVHDILHFFPQTFENEISFVWASQKTGYRHLFHLTSRLTPSHPPPTTDTDMDDLSVSVCEQCQVLREVQLTKGEWDVLARPDFQIWVDEKRAVVYFMGTKDTPLETHLYAVSYAHLHDPVRLTEPGFSHSVSMNSDCTMYVTTYSSADTAPLSVVCKVEFDLQGVLSVSNCSTLLEPPVCPNYQSPELFGFQSVNGYQLYGMFCRPHHFRPGVRYPTVLFVYGGPQVQLVTNSFKGLK</sequence>
<dbReference type="FunFam" id="2.140.10.30:FF:000002">
    <property type="entry name" value="Dipeptidyl peptidase 8-like isoform"/>
    <property type="match status" value="1"/>
</dbReference>
<evidence type="ECO:0008006" key="9">
    <source>
        <dbReference type="Google" id="ProtNLM"/>
    </source>
</evidence>
<accession>A0AAN9B096</accession>
<protein>
    <recommendedName>
        <fullName evidence="9">Dipeptidyl peptidase 9</fullName>
    </recommendedName>
</protein>
<dbReference type="InterPro" id="IPR050278">
    <property type="entry name" value="Serine_Prot_S9B/DPPIV"/>
</dbReference>
<dbReference type="PANTHER" id="PTHR11731:SF193">
    <property type="entry name" value="DIPEPTIDYL PEPTIDASE 9"/>
    <property type="match status" value="1"/>
</dbReference>
<proteinExistence type="inferred from homology"/>
<evidence type="ECO:0000259" key="6">
    <source>
        <dbReference type="Pfam" id="PF19520"/>
    </source>
</evidence>
<name>A0AAN9B096_9CAEN</name>
<evidence type="ECO:0000259" key="5">
    <source>
        <dbReference type="Pfam" id="PF00930"/>
    </source>
</evidence>
<keyword evidence="3" id="KW-0378">Hydrolase</keyword>
<keyword evidence="8" id="KW-1185">Reference proteome</keyword>
<evidence type="ECO:0000256" key="1">
    <source>
        <dbReference type="ARBA" id="ARBA00010036"/>
    </source>
</evidence>
<comment type="caution">
    <text evidence="7">The sequence shown here is derived from an EMBL/GenBank/DDBJ whole genome shotgun (WGS) entry which is preliminary data.</text>
</comment>
<feature type="domain" description="Dipeptidyl peptidase 8 /9 ,N-terminal" evidence="6">
    <location>
        <begin position="17"/>
        <end position="130"/>
    </location>
</feature>
<dbReference type="Proteomes" id="UP001374579">
    <property type="component" value="Unassembled WGS sequence"/>
</dbReference>
<reference evidence="7 8" key="1">
    <citation type="submission" date="2024-02" db="EMBL/GenBank/DDBJ databases">
        <title>Chromosome-scale genome assembly of the rough periwinkle Littorina saxatilis.</title>
        <authorList>
            <person name="De Jode A."/>
            <person name="Faria R."/>
            <person name="Formenti G."/>
            <person name="Sims Y."/>
            <person name="Smith T.P."/>
            <person name="Tracey A."/>
            <person name="Wood J.M.D."/>
            <person name="Zagrodzka Z.B."/>
            <person name="Johannesson K."/>
            <person name="Butlin R.K."/>
            <person name="Leder E.H."/>
        </authorList>
    </citation>
    <scope>NUCLEOTIDE SEQUENCE [LARGE SCALE GENOMIC DNA]</scope>
    <source>
        <strain evidence="7">Snail1</strain>
        <tissue evidence="7">Muscle</tissue>
    </source>
</reference>
<organism evidence="7 8">
    <name type="scientific">Littorina saxatilis</name>
    <dbReference type="NCBI Taxonomy" id="31220"/>
    <lineage>
        <taxon>Eukaryota</taxon>
        <taxon>Metazoa</taxon>
        <taxon>Spiralia</taxon>
        <taxon>Lophotrochozoa</taxon>
        <taxon>Mollusca</taxon>
        <taxon>Gastropoda</taxon>
        <taxon>Caenogastropoda</taxon>
        <taxon>Littorinimorpha</taxon>
        <taxon>Littorinoidea</taxon>
        <taxon>Littorinidae</taxon>
        <taxon>Littorina</taxon>
    </lineage>
</organism>
<keyword evidence="4" id="KW-0720">Serine protease</keyword>
<dbReference type="Gene3D" id="3.40.50.1820">
    <property type="entry name" value="alpha/beta hydrolase"/>
    <property type="match status" value="1"/>
</dbReference>
<dbReference type="SUPFAM" id="SSF53474">
    <property type="entry name" value="alpha/beta-Hydrolases"/>
    <property type="match status" value="1"/>
</dbReference>
<dbReference type="Pfam" id="PF19520">
    <property type="entry name" value="Dpp_8_9_N"/>
    <property type="match status" value="1"/>
</dbReference>
<dbReference type="Pfam" id="PF00930">
    <property type="entry name" value="DPPIV_N"/>
    <property type="match status" value="1"/>
</dbReference>
<dbReference type="InterPro" id="IPR002469">
    <property type="entry name" value="Peptidase_S9B_N"/>
</dbReference>
<dbReference type="GO" id="GO:0006508">
    <property type="term" value="P:proteolysis"/>
    <property type="evidence" value="ECO:0007669"/>
    <property type="project" value="UniProtKB-KW"/>
</dbReference>
<dbReference type="GO" id="GO:0008236">
    <property type="term" value="F:serine-type peptidase activity"/>
    <property type="evidence" value="ECO:0007669"/>
    <property type="project" value="UniProtKB-KW"/>
</dbReference>
<evidence type="ECO:0000256" key="4">
    <source>
        <dbReference type="ARBA" id="ARBA00022825"/>
    </source>
</evidence>
<comment type="similarity">
    <text evidence="1">Belongs to the peptidase S9B family. DPPIV subfamily.</text>
</comment>